<gene>
    <name evidence="1" type="ORF">DGI_0819</name>
</gene>
<protein>
    <submittedName>
        <fullName evidence="1">Putative HAD superfamily hydrolase</fullName>
    </submittedName>
</protein>
<proteinExistence type="predicted"/>
<dbReference type="Gene3D" id="3.40.50.1000">
    <property type="entry name" value="HAD superfamily/HAD-like"/>
    <property type="match status" value="2"/>
</dbReference>
<reference evidence="1 2" key="1">
    <citation type="journal article" date="2013" name="J. Bacteriol.">
        <title>Roles of HynAB and Ech, the only two hydrogenases found in the model sulfate reducer Desulfovibrio gigas.</title>
        <authorList>
            <person name="Morais-Silva F.O."/>
            <person name="Santos C.I."/>
            <person name="Rodrigues R."/>
            <person name="Pereira I.A."/>
            <person name="Rodrigues-Pousada C."/>
        </authorList>
    </citation>
    <scope>NUCLEOTIDE SEQUENCE [LARGE SCALE GENOMIC DNA]</scope>
    <source>
        <strain evidence="2">ATCC 19364 / DSM 1382 / NCIMB 9332 / VKM B-1759</strain>
    </source>
</reference>
<keyword evidence="2" id="KW-1185">Reference proteome</keyword>
<evidence type="ECO:0000313" key="1">
    <source>
        <dbReference type="EMBL" id="AGW12714.1"/>
    </source>
</evidence>
<dbReference type="InterPro" id="IPR036412">
    <property type="entry name" value="HAD-like_sf"/>
</dbReference>
<dbReference type="eggNOG" id="COG0647">
    <property type="taxonomic scope" value="Bacteria"/>
</dbReference>
<dbReference type="OrthoDB" id="148966at2"/>
<dbReference type="InterPro" id="IPR006357">
    <property type="entry name" value="HAD-SF_hydro_IIA"/>
</dbReference>
<keyword evidence="1" id="KW-0378">Hydrolase</keyword>
<sequence length="273" mass="28498">MPDPAAVPPRAVFFDIEGTLLHDGACLEGAAEAVSAVRGAGLAVRFLTNITARLPAAIARALTDHGIEAHAGEVLTAASACAASLRRRPGCRVHLLVDHAVEPLFEGLPRDDHAPHVVVLGDIGARFTFAALDQAFQMLQRGAELWALSRNPFWFNDGRRQLDVGAFVAALEAAAGCTAIVCGKPTIPFFQAALDSVALAPDEVLMVGDDISTDVAGAANAGLACCLVGTGKCTPAHMAQAQTQGVTVLPSVAALPDFLRQGFPALDRPRQFH</sequence>
<accession>T2G964</accession>
<dbReference type="GO" id="GO:0016791">
    <property type="term" value="F:phosphatase activity"/>
    <property type="evidence" value="ECO:0007669"/>
    <property type="project" value="TreeGrafter"/>
</dbReference>
<dbReference type="InterPro" id="IPR023214">
    <property type="entry name" value="HAD_sf"/>
</dbReference>
<organism evidence="1 2">
    <name type="scientific">Megalodesulfovibrio gigas (strain ATCC 19364 / DSM 1382 / NCIMB 9332 / VKM B-1759)</name>
    <name type="common">Desulfovibrio gigas</name>
    <dbReference type="NCBI Taxonomy" id="1121448"/>
    <lineage>
        <taxon>Bacteria</taxon>
        <taxon>Pseudomonadati</taxon>
        <taxon>Thermodesulfobacteriota</taxon>
        <taxon>Desulfovibrionia</taxon>
        <taxon>Desulfovibrionales</taxon>
        <taxon>Desulfovibrionaceae</taxon>
        <taxon>Megalodesulfovibrio</taxon>
    </lineage>
</organism>
<dbReference type="Proteomes" id="UP000016587">
    <property type="component" value="Chromosome"/>
</dbReference>
<dbReference type="NCBIfam" id="TIGR01460">
    <property type="entry name" value="HAD-SF-IIA"/>
    <property type="match status" value="1"/>
</dbReference>
<evidence type="ECO:0000313" key="2">
    <source>
        <dbReference type="Proteomes" id="UP000016587"/>
    </source>
</evidence>
<dbReference type="PANTHER" id="PTHR19288">
    <property type="entry name" value="4-NITROPHENYLPHOSPHATASE-RELATED"/>
    <property type="match status" value="1"/>
</dbReference>
<name>T2G964_MEGG1</name>
<dbReference type="AlphaFoldDB" id="T2G964"/>
<dbReference type="Pfam" id="PF13242">
    <property type="entry name" value="Hydrolase_like"/>
    <property type="match status" value="1"/>
</dbReference>
<dbReference type="PATRIC" id="fig|1121448.10.peg.821"/>
<dbReference type="HOGENOM" id="CLU_043473_4_0_7"/>
<dbReference type="SUPFAM" id="SSF56784">
    <property type="entry name" value="HAD-like"/>
    <property type="match status" value="1"/>
</dbReference>
<dbReference type="KEGG" id="dgg:DGI_0819"/>
<dbReference type="PANTHER" id="PTHR19288:SF46">
    <property type="entry name" value="HALOACID DEHALOGENASE-LIKE HYDROLASE DOMAIN-CONTAINING PROTEIN 2"/>
    <property type="match status" value="1"/>
</dbReference>
<dbReference type="GO" id="GO:0005737">
    <property type="term" value="C:cytoplasm"/>
    <property type="evidence" value="ECO:0007669"/>
    <property type="project" value="TreeGrafter"/>
</dbReference>
<dbReference type="RefSeq" id="WP_021759405.1">
    <property type="nucleotide sequence ID" value="NC_022444.1"/>
</dbReference>
<reference evidence="2" key="2">
    <citation type="submission" date="2013-07" db="EMBL/GenBank/DDBJ databases">
        <authorList>
            <person name="Morais-Silva F.O."/>
            <person name="Rezende A.M."/>
            <person name="Pimentel C."/>
            <person name="Resende D.M."/>
            <person name="Santos C.I."/>
            <person name="Clemente C."/>
            <person name="de Oliveira L.M."/>
            <person name="da Silva S.M."/>
            <person name="Costa D.A."/>
            <person name="Varela-Raposo A."/>
            <person name="Horacio E.C.A."/>
            <person name="Matos M."/>
            <person name="Flores O."/>
            <person name="Ruiz J.C."/>
            <person name="Rodrigues-Pousada C."/>
        </authorList>
    </citation>
    <scope>NUCLEOTIDE SEQUENCE [LARGE SCALE GENOMIC DNA]</scope>
    <source>
        <strain evidence="2">ATCC 19364 / DSM 1382 / NCIMB 9332 / VKM B-1759</strain>
    </source>
</reference>
<dbReference type="EMBL" id="CP006585">
    <property type="protein sequence ID" value="AGW12714.1"/>
    <property type="molecule type" value="Genomic_DNA"/>
</dbReference>
<dbReference type="STRING" id="1121448.DGI_0819"/>
<dbReference type="Pfam" id="PF13344">
    <property type="entry name" value="Hydrolase_6"/>
    <property type="match status" value="1"/>
</dbReference>